<reference evidence="2" key="1">
    <citation type="submission" date="2020-11" db="EMBL/GenBank/DDBJ databases">
        <title>Isolation and identification of active actinomycetes.</title>
        <authorList>
            <person name="Yu B."/>
        </authorList>
    </citation>
    <scope>NUCLEOTIDE SEQUENCE</scope>
    <source>
        <strain evidence="2">NEAU-YB345</strain>
    </source>
</reference>
<dbReference type="AlphaFoldDB" id="A0A931BF70"/>
<feature type="transmembrane region" description="Helical" evidence="1">
    <location>
        <begin position="109"/>
        <end position="129"/>
    </location>
</feature>
<evidence type="ECO:0000313" key="2">
    <source>
        <dbReference type="EMBL" id="MBF9072345.1"/>
    </source>
</evidence>
<feature type="transmembrane region" description="Helical" evidence="1">
    <location>
        <begin position="238"/>
        <end position="264"/>
    </location>
</feature>
<dbReference type="EMBL" id="JADPRT010000016">
    <property type="protein sequence ID" value="MBF9072345.1"/>
    <property type="molecule type" value="Genomic_DNA"/>
</dbReference>
<feature type="transmembrane region" description="Helical" evidence="1">
    <location>
        <begin position="45"/>
        <end position="73"/>
    </location>
</feature>
<feature type="transmembrane region" description="Helical" evidence="1">
    <location>
        <begin position="85"/>
        <end position="103"/>
    </location>
</feature>
<accession>A0A931BF70</accession>
<keyword evidence="3" id="KW-1185">Reference proteome</keyword>
<keyword evidence="1" id="KW-0472">Membrane</keyword>
<dbReference type="RefSeq" id="WP_196197518.1">
    <property type="nucleotide sequence ID" value="NZ_JADPRT010000016.1"/>
</dbReference>
<evidence type="ECO:0000313" key="3">
    <source>
        <dbReference type="Proteomes" id="UP000657385"/>
    </source>
</evidence>
<protein>
    <submittedName>
        <fullName evidence="2">Uncharacterized protein</fullName>
    </submittedName>
</protein>
<comment type="caution">
    <text evidence="2">The sequence shown here is derived from an EMBL/GenBank/DDBJ whole genome shotgun (WGS) entry which is preliminary data.</text>
</comment>
<proteinExistence type="predicted"/>
<keyword evidence="1" id="KW-1133">Transmembrane helix</keyword>
<feature type="transmembrane region" description="Helical" evidence="1">
    <location>
        <begin position="155"/>
        <end position="174"/>
    </location>
</feature>
<organism evidence="2 3">
    <name type="scientific">Streptacidiphilus fuscans</name>
    <dbReference type="NCBI Taxonomy" id="2789292"/>
    <lineage>
        <taxon>Bacteria</taxon>
        <taxon>Bacillati</taxon>
        <taxon>Actinomycetota</taxon>
        <taxon>Actinomycetes</taxon>
        <taxon>Kitasatosporales</taxon>
        <taxon>Streptomycetaceae</taxon>
        <taxon>Streptacidiphilus</taxon>
    </lineage>
</organism>
<keyword evidence="1" id="KW-0812">Transmembrane</keyword>
<dbReference type="Proteomes" id="UP000657385">
    <property type="component" value="Unassembled WGS sequence"/>
</dbReference>
<gene>
    <name evidence="2" type="ORF">I2501_30405</name>
</gene>
<evidence type="ECO:0000256" key="1">
    <source>
        <dbReference type="SAM" id="Phobius"/>
    </source>
</evidence>
<sequence>MINLLAHALLTPALLAVVSFAARRFGPAVGGLLAGLPLLSGPVVVFAALDHGAAFAAGAAAATVGGALSATLLTWTYARMATRSGALSCLTAACVVFALSGAAQEYAHLGLASTVALALTCQFAALRWWPRRADALARPVDSPQPPQPPQRAGRLLGRMALVAVYALAATSAVGAVGPQLTGLLLPFPLLVATETVHLHRTVDGGAAREFLRSVTTSQFAALAWWVALSVLLPRLGTATAVLASVLLALAVQLAVAAVTAVMAASRDRVAVERSHLSPLSQATHTH</sequence>
<name>A0A931BF70_9ACTN</name>